<organism evidence="4 5">
    <name type="scientific">Halovivax ruber (strain DSM 18193 / JCM 13892 / XH-70)</name>
    <dbReference type="NCBI Taxonomy" id="797302"/>
    <lineage>
        <taxon>Archaea</taxon>
        <taxon>Methanobacteriati</taxon>
        <taxon>Methanobacteriota</taxon>
        <taxon>Stenosarchaea group</taxon>
        <taxon>Halobacteria</taxon>
        <taxon>Halobacteriales</taxon>
        <taxon>Natrialbaceae</taxon>
        <taxon>Halovivax</taxon>
    </lineage>
</organism>
<dbReference type="KEGG" id="hru:Halru_2264"/>
<proteinExistence type="predicted"/>
<dbReference type="STRING" id="797302.Halru_2264"/>
<evidence type="ECO:0000259" key="3">
    <source>
        <dbReference type="Pfam" id="PF23420"/>
    </source>
</evidence>
<dbReference type="EMBL" id="CP003050">
    <property type="protein sequence ID" value="AGB16850.1"/>
    <property type="molecule type" value="Genomic_DNA"/>
</dbReference>
<dbReference type="InterPro" id="IPR055532">
    <property type="entry name" value="DUF7108_N"/>
</dbReference>
<evidence type="ECO:0000313" key="5">
    <source>
        <dbReference type="Proteomes" id="UP000010846"/>
    </source>
</evidence>
<evidence type="ECO:0008006" key="6">
    <source>
        <dbReference type="Google" id="ProtNLM"/>
    </source>
</evidence>
<dbReference type="InterPro" id="IPR056494">
    <property type="entry name" value="DUF7108_C"/>
</dbReference>
<feature type="domain" description="DUF7108" evidence="2">
    <location>
        <begin position="63"/>
        <end position="145"/>
    </location>
</feature>
<dbReference type="Pfam" id="PF23420">
    <property type="entry name" value="DUF7108_C"/>
    <property type="match status" value="1"/>
</dbReference>
<feature type="domain" description="DUF7108" evidence="3">
    <location>
        <begin position="150"/>
        <end position="237"/>
    </location>
</feature>
<feature type="compositionally biased region" description="Basic and acidic residues" evidence="1">
    <location>
        <begin position="1"/>
        <end position="20"/>
    </location>
</feature>
<dbReference type="Proteomes" id="UP000010846">
    <property type="component" value="Chromosome"/>
</dbReference>
<evidence type="ECO:0000313" key="4">
    <source>
        <dbReference type="EMBL" id="AGB16850.1"/>
    </source>
</evidence>
<dbReference type="eggNOG" id="arCOG04769">
    <property type="taxonomic scope" value="Archaea"/>
</dbReference>
<evidence type="ECO:0000256" key="1">
    <source>
        <dbReference type="SAM" id="MobiDB-lite"/>
    </source>
</evidence>
<feature type="region of interest" description="Disordered" evidence="1">
    <location>
        <begin position="1"/>
        <end position="68"/>
    </location>
</feature>
<dbReference type="HOGENOM" id="CLU_089552_0_0_2"/>
<protein>
    <recommendedName>
        <fullName evidence="6">RnhA operon protein</fullName>
    </recommendedName>
</protein>
<evidence type="ECO:0000259" key="2">
    <source>
        <dbReference type="Pfam" id="PF23418"/>
    </source>
</evidence>
<reference evidence="4" key="1">
    <citation type="submission" date="2011-09" db="EMBL/GenBank/DDBJ databases">
        <title>Complete sequence of Halovivax ruber XH-70.</title>
        <authorList>
            <consortium name="US DOE Joint Genome Institute"/>
            <person name="Lucas S."/>
            <person name="Han J."/>
            <person name="Lapidus A."/>
            <person name="Cheng J.-F."/>
            <person name="Goodwin L."/>
            <person name="Pitluck S."/>
            <person name="Peters L."/>
            <person name="Mikhailova N."/>
            <person name="Davenport K."/>
            <person name="Detter J.C."/>
            <person name="Han C."/>
            <person name="Tapia R."/>
            <person name="Land M."/>
            <person name="Hauser L."/>
            <person name="Kyrpides N."/>
            <person name="Ivanova N."/>
            <person name="Pagani I."/>
            <person name="Sproer C."/>
            <person name="Anderson I."/>
            <person name="Woyke T."/>
        </authorList>
    </citation>
    <scope>NUCLEOTIDE SEQUENCE</scope>
    <source>
        <strain evidence="4">XH-70</strain>
    </source>
</reference>
<gene>
    <name evidence="4" type="ordered locus">Halru_2264</name>
</gene>
<dbReference type="AlphaFoldDB" id="L0IBC5"/>
<name>L0IBC5_HALRX</name>
<dbReference type="GeneID" id="14376772"/>
<keyword evidence="5" id="KW-1185">Reference proteome</keyword>
<feature type="compositionally biased region" description="Low complexity" evidence="1">
    <location>
        <begin position="33"/>
        <end position="42"/>
    </location>
</feature>
<sequence>MDEPTSDRFDQPRDRSDPAPDRSNSTPDRSDSASDQSDASASVTAHIDVSGNEPDGESDEDGLPSSVVEEAERLTRLARNATDPDERAAYLDRRDSIVAAHDYTARVREEDETLVCHPDEWVVDGTVRFDRIDDRSAAVEVSLSGPGDPDDWAAVDDANRELVERVRERAGDVHAANVARFADFMGNHCAKRMTAASSAEIEQFLGEYYPRNTWPEPDERAVVAESIERLFDVAGESPPPFSRPE</sequence>
<accession>L0IBC5</accession>
<dbReference type="Pfam" id="PF23418">
    <property type="entry name" value="DUF7108"/>
    <property type="match status" value="1"/>
</dbReference>
<dbReference type="RefSeq" id="WP_015301460.1">
    <property type="nucleotide sequence ID" value="NC_019964.1"/>
</dbReference>
<dbReference type="OrthoDB" id="203809at2157"/>